<evidence type="ECO:0000313" key="1">
    <source>
        <dbReference type="EMBL" id="KAI0092548.1"/>
    </source>
</evidence>
<protein>
    <submittedName>
        <fullName evidence="1">Aldo/keto reductase</fullName>
    </submittedName>
</protein>
<dbReference type="EMBL" id="MU274903">
    <property type="protein sequence ID" value="KAI0092548.1"/>
    <property type="molecule type" value="Genomic_DNA"/>
</dbReference>
<keyword evidence="2" id="KW-1185">Reference proteome</keyword>
<reference evidence="1" key="1">
    <citation type="journal article" date="2021" name="Environ. Microbiol.">
        <title>Gene family expansions and transcriptome signatures uncover fungal adaptations to wood decay.</title>
        <authorList>
            <person name="Hage H."/>
            <person name="Miyauchi S."/>
            <person name="Viragh M."/>
            <person name="Drula E."/>
            <person name="Min B."/>
            <person name="Chaduli D."/>
            <person name="Navarro D."/>
            <person name="Favel A."/>
            <person name="Norest M."/>
            <person name="Lesage-Meessen L."/>
            <person name="Balint B."/>
            <person name="Merenyi Z."/>
            <person name="de Eugenio L."/>
            <person name="Morin E."/>
            <person name="Martinez A.T."/>
            <person name="Baldrian P."/>
            <person name="Stursova M."/>
            <person name="Martinez M.J."/>
            <person name="Novotny C."/>
            <person name="Magnuson J.K."/>
            <person name="Spatafora J.W."/>
            <person name="Maurice S."/>
            <person name="Pangilinan J."/>
            <person name="Andreopoulos W."/>
            <person name="LaButti K."/>
            <person name="Hundley H."/>
            <person name="Na H."/>
            <person name="Kuo A."/>
            <person name="Barry K."/>
            <person name="Lipzen A."/>
            <person name="Henrissat B."/>
            <person name="Riley R."/>
            <person name="Ahrendt S."/>
            <person name="Nagy L.G."/>
            <person name="Grigoriev I.V."/>
            <person name="Martin F."/>
            <person name="Rosso M.N."/>
        </authorList>
    </citation>
    <scope>NUCLEOTIDE SEQUENCE</scope>
    <source>
        <strain evidence="1">CBS 384.51</strain>
    </source>
</reference>
<accession>A0ACB8UE01</accession>
<proteinExistence type="predicted"/>
<gene>
    <name evidence="1" type="ORF">BDY19DRAFT_1024057</name>
</gene>
<sequence>MVVPLNSPQPVFELPPLSDIPDEYEDSPVPGIQPNAEKIGPLQLPELVFGAAAFSSQYNIAEHLSSTVPLRTVRLALRYGIRAFDTSAYYGPSEIVLGAALRALAPEFPRESYQLLTKCGRYGATKEDFDYSPETIRKSVERSLARLNTTYLDVVYLHDIEFISDYVQAQLTGDHAIALTPDNAGDYGLALGQEAKVWGAGDRQVLAAVAELRKLQKKGFIKYIGLSGYPLPTLLRLALLVQHTELEGEKQPVDVLMSYSHLHLQNDTFKNFVAHFHDRARIPQLLTASPLNMGLLTPSPPIWHPAPPVLRDTVKEASAECEREGWEDGLVNLALGFAYREAKNLGLPTVVGLSKPSEVHETIRIWRELRSPNEALNNKRAESEKTFQKRLGELRNYSWASP</sequence>
<dbReference type="Proteomes" id="UP001055072">
    <property type="component" value="Unassembled WGS sequence"/>
</dbReference>
<evidence type="ECO:0000313" key="2">
    <source>
        <dbReference type="Proteomes" id="UP001055072"/>
    </source>
</evidence>
<comment type="caution">
    <text evidence="1">The sequence shown here is derived from an EMBL/GenBank/DDBJ whole genome shotgun (WGS) entry which is preliminary data.</text>
</comment>
<name>A0ACB8UE01_9APHY</name>
<organism evidence="1 2">
    <name type="scientific">Irpex rosettiformis</name>
    <dbReference type="NCBI Taxonomy" id="378272"/>
    <lineage>
        <taxon>Eukaryota</taxon>
        <taxon>Fungi</taxon>
        <taxon>Dikarya</taxon>
        <taxon>Basidiomycota</taxon>
        <taxon>Agaricomycotina</taxon>
        <taxon>Agaricomycetes</taxon>
        <taxon>Polyporales</taxon>
        <taxon>Irpicaceae</taxon>
        <taxon>Irpex</taxon>
    </lineage>
</organism>